<evidence type="ECO:0000256" key="1">
    <source>
        <dbReference type="ARBA" id="ARBA00009437"/>
    </source>
</evidence>
<dbReference type="EMBL" id="CP114063">
    <property type="protein sequence ID" value="WAT23923.1"/>
    <property type="molecule type" value="Genomic_DNA"/>
</dbReference>
<dbReference type="Gene3D" id="3.40.190.290">
    <property type="match status" value="1"/>
</dbReference>
<reference evidence="6" key="1">
    <citation type="submission" date="2022-12" db="EMBL/GenBank/DDBJ databases">
        <title>Whole genome sequence analysis of a duck derived balloon bacteium Aerococcus urinaeequi henan2020.</title>
        <authorList>
            <person name="Zhang H."/>
            <person name="Qiao H.X."/>
            <person name="Bian C.Z."/>
            <person name="Shu J.C."/>
        </authorList>
    </citation>
    <scope>NUCLEOTIDE SEQUENCE</scope>
    <source>
        <strain evidence="6">2020-HN-1</strain>
    </source>
</reference>
<organism evidence="6 7">
    <name type="scientific">Aerococcus urinaeequi</name>
    <dbReference type="NCBI Taxonomy" id="51665"/>
    <lineage>
        <taxon>Bacteria</taxon>
        <taxon>Bacillati</taxon>
        <taxon>Bacillota</taxon>
        <taxon>Bacilli</taxon>
        <taxon>Lactobacillales</taxon>
        <taxon>Aerococcaceae</taxon>
        <taxon>Aerococcus</taxon>
    </lineage>
</organism>
<dbReference type="InterPro" id="IPR036388">
    <property type="entry name" value="WH-like_DNA-bd_sf"/>
</dbReference>
<dbReference type="FunFam" id="1.10.10.10:FF:000001">
    <property type="entry name" value="LysR family transcriptional regulator"/>
    <property type="match status" value="1"/>
</dbReference>
<comment type="similarity">
    <text evidence="1">Belongs to the LysR transcriptional regulatory family.</text>
</comment>
<dbReference type="AlphaFoldDB" id="A0AA47GA63"/>
<dbReference type="InterPro" id="IPR050950">
    <property type="entry name" value="HTH-type_LysR_regulators"/>
</dbReference>
<dbReference type="SUPFAM" id="SSF53850">
    <property type="entry name" value="Periplasmic binding protein-like II"/>
    <property type="match status" value="1"/>
</dbReference>
<evidence type="ECO:0000256" key="3">
    <source>
        <dbReference type="ARBA" id="ARBA00023125"/>
    </source>
</evidence>
<dbReference type="PANTHER" id="PTHR30419">
    <property type="entry name" value="HTH-TYPE TRANSCRIPTIONAL REGULATOR YBHD"/>
    <property type="match status" value="1"/>
</dbReference>
<dbReference type="InterPro" id="IPR005119">
    <property type="entry name" value="LysR_subst-bd"/>
</dbReference>
<dbReference type="PRINTS" id="PR00039">
    <property type="entry name" value="HTHLYSR"/>
</dbReference>
<dbReference type="CDD" id="cd05466">
    <property type="entry name" value="PBP2_LTTR_substrate"/>
    <property type="match status" value="1"/>
</dbReference>
<keyword evidence="2" id="KW-0805">Transcription regulation</keyword>
<protein>
    <submittedName>
        <fullName evidence="6">LysR family transcriptional regulator</fullName>
    </submittedName>
</protein>
<feature type="domain" description="HTH lysR-type" evidence="5">
    <location>
        <begin position="1"/>
        <end position="58"/>
    </location>
</feature>
<name>A0AA47GA63_9LACT</name>
<dbReference type="Gene3D" id="1.10.10.10">
    <property type="entry name" value="Winged helix-like DNA-binding domain superfamily/Winged helix DNA-binding domain"/>
    <property type="match status" value="1"/>
</dbReference>
<dbReference type="GO" id="GO:0003700">
    <property type="term" value="F:DNA-binding transcription factor activity"/>
    <property type="evidence" value="ECO:0007669"/>
    <property type="project" value="InterPro"/>
</dbReference>
<evidence type="ECO:0000256" key="4">
    <source>
        <dbReference type="ARBA" id="ARBA00023163"/>
    </source>
</evidence>
<sequence>MNLIQLKYFIEIYETQSITTAANNLFVTQPTLSLALKKLETTLDTSLFYRTGNEYTLTEQGEIVYKQGKAILEQVNQLHVDLQQSKQTDVKESVRLGLNTLYAMQFMEQISSYITRHPQVELSIFQGGSYQLQKMLAEDALDVAILSLPNYYPDVLNIEPLSGAIKGYHVYVVVPASHDLADHAELTFDQLTSHRISSMSDDFVIGRMLLNRVSESDLDIDIIALHNDLQVLLHSLNQSNSITLLPIEYDRFYDFSHLNLKWIPLKDKQNFFPIGIGITNNKPISRYIADILKTINTD</sequence>
<dbReference type="PROSITE" id="PS50931">
    <property type="entry name" value="HTH_LYSR"/>
    <property type="match status" value="1"/>
</dbReference>
<dbReference type="SUPFAM" id="SSF46785">
    <property type="entry name" value="Winged helix' DNA-binding domain"/>
    <property type="match status" value="1"/>
</dbReference>
<dbReference type="GO" id="GO:0003677">
    <property type="term" value="F:DNA binding"/>
    <property type="evidence" value="ECO:0007669"/>
    <property type="project" value="UniProtKB-KW"/>
</dbReference>
<accession>A0AA47GA63</accession>
<proteinExistence type="inferred from homology"/>
<dbReference type="InterPro" id="IPR036390">
    <property type="entry name" value="WH_DNA-bd_sf"/>
</dbReference>
<dbReference type="InterPro" id="IPR000847">
    <property type="entry name" value="LysR_HTH_N"/>
</dbReference>
<dbReference type="Pfam" id="PF00126">
    <property type="entry name" value="HTH_1"/>
    <property type="match status" value="1"/>
</dbReference>
<dbReference type="Pfam" id="PF03466">
    <property type="entry name" value="LysR_substrate"/>
    <property type="match status" value="1"/>
</dbReference>
<dbReference type="RefSeq" id="WP_079094509.1">
    <property type="nucleotide sequence ID" value="NZ_CP114063.1"/>
</dbReference>
<dbReference type="GO" id="GO:0005829">
    <property type="term" value="C:cytosol"/>
    <property type="evidence" value="ECO:0007669"/>
    <property type="project" value="TreeGrafter"/>
</dbReference>
<dbReference type="PANTHER" id="PTHR30419:SF8">
    <property type="entry name" value="NITROGEN ASSIMILATION TRANSCRIPTIONAL ACTIVATOR-RELATED"/>
    <property type="match status" value="1"/>
</dbReference>
<evidence type="ECO:0000313" key="6">
    <source>
        <dbReference type="EMBL" id="WAT23923.1"/>
    </source>
</evidence>
<keyword evidence="4" id="KW-0804">Transcription</keyword>
<dbReference type="Proteomes" id="UP001164714">
    <property type="component" value="Chromosome"/>
</dbReference>
<gene>
    <name evidence="6" type="ORF">OZ415_06570</name>
</gene>
<evidence type="ECO:0000313" key="7">
    <source>
        <dbReference type="Proteomes" id="UP001164714"/>
    </source>
</evidence>
<evidence type="ECO:0000256" key="2">
    <source>
        <dbReference type="ARBA" id="ARBA00023015"/>
    </source>
</evidence>
<evidence type="ECO:0000259" key="5">
    <source>
        <dbReference type="PROSITE" id="PS50931"/>
    </source>
</evidence>
<keyword evidence="3" id="KW-0238">DNA-binding</keyword>